<gene>
    <name evidence="2" type="ORF">PIIN_10554</name>
</gene>
<organism evidence="2 3">
    <name type="scientific">Serendipita indica (strain DSM 11827)</name>
    <name type="common">Root endophyte fungus</name>
    <name type="synonym">Piriformospora indica</name>
    <dbReference type="NCBI Taxonomy" id="1109443"/>
    <lineage>
        <taxon>Eukaryota</taxon>
        <taxon>Fungi</taxon>
        <taxon>Dikarya</taxon>
        <taxon>Basidiomycota</taxon>
        <taxon>Agaricomycotina</taxon>
        <taxon>Agaricomycetes</taxon>
        <taxon>Sebacinales</taxon>
        <taxon>Serendipitaceae</taxon>
        <taxon>Serendipita</taxon>
    </lineage>
</organism>
<feature type="region of interest" description="Disordered" evidence="1">
    <location>
        <begin position="53"/>
        <end position="77"/>
    </location>
</feature>
<comment type="caution">
    <text evidence="2">The sequence shown here is derived from an EMBL/GenBank/DDBJ whole genome shotgun (WGS) entry which is preliminary data.</text>
</comment>
<reference evidence="2 3" key="1">
    <citation type="journal article" date="2011" name="PLoS Pathog.">
        <title>Endophytic Life Strategies Decoded by Genome and Transcriptome Analyses of the Mutualistic Root Symbiont Piriformospora indica.</title>
        <authorList>
            <person name="Zuccaro A."/>
            <person name="Lahrmann U."/>
            <person name="Guldener U."/>
            <person name="Langen G."/>
            <person name="Pfiffi S."/>
            <person name="Biedenkopf D."/>
            <person name="Wong P."/>
            <person name="Samans B."/>
            <person name="Grimm C."/>
            <person name="Basiewicz M."/>
            <person name="Murat C."/>
            <person name="Martin F."/>
            <person name="Kogel K.H."/>
        </authorList>
    </citation>
    <scope>NUCLEOTIDE SEQUENCE [LARGE SCALE GENOMIC DNA]</scope>
    <source>
        <strain evidence="2 3">DSM 11827</strain>
    </source>
</reference>
<keyword evidence="3" id="KW-1185">Reference proteome</keyword>
<feature type="region of interest" description="Disordered" evidence="1">
    <location>
        <begin position="97"/>
        <end position="148"/>
    </location>
</feature>
<protein>
    <submittedName>
        <fullName evidence="2">Uncharacterized protein</fullName>
    </submittedName>
</protein>
<dbReference type="HOGENOM" id="CLU_044029_0_0_1"/>
<evidence type="ECO:0000256" key="1">
    <source>
        <dbReference type="SAM" id="MobiDB-lite"/>
    </source>
</evidence>
<evidence type="ECO:0000313" key="3">
    <source>
        <dbReference type="Proteomes" id="UP000007148"/>
    </source>
</evidence>
<accession>G4TZ17</accession>
<feature type="compositionally biased region" description="Polar residues" evidence="1">
    <location>
        <begin position="54"/>
        <end position="63"/>
    </location>
</feature>
<proteinExistence type="predicted"/>
<dbReference type="EMBL" id="CAFZ01000830">
    <property type="protein sequence ID" value="CCA76560.1"/>
    <property type="molecule type" value="Genomic_DNA"/>
</dbReference>
<sequence>TVLTSWETRRSWRQFSNPRNTRKFEQHLMRLQSIVEDGKSRDRTLARVVRYRSVASSKRSPGTLSVGHLHGGAETSKEDTRALRQLLLILEITATNENGGSDDEIENEAENKGAVKHWSKGGNTSNSGNKDGEDKDAPQHQPTSRRAEMDVEQKFGLIFRGYFKAAFSTMSNIKMKAIAHMRQFGISPHPDLQVVARIPALDAFPSLLPVVMVAEAKRELKPDYEAVQNALTTLPILDLFVRIYLHTRSSPDDAMPPWMYTYGIVFASTGFEVYAHYVTQVKNWKSPVGYFWQPRSILVSEACANCWITTEQESLERFRVAQCLYHILSHTLFVTEQVSGWLETRAMWGAKVMDKLYAKERLETKDVAWCIKQGISLSLDNE</sequence>
<feature type="non-terminal residue" evidence="2">
    <location>
        <position position="382"/>
    </location>
</feature>
<name>G4TZ17_SERID</name>
<evidence type="ECO:0000313" key="2">
    <source>
        <dbReference type="EMBL" id="CCA76560.1"/>
    </source>
</evidence>
<dbReference type="InParanoid" id="G4TZ17"/>
<dbReference type="AlphaFoldDB" id="G4TZ17"/>
<dbReference type="Proteomes" id="UP000007148">
    <property type="component" value="Unassembled WGS sequence"/>
</dbReference>